<dbReference type="InterPro" id="IPR036661">
    <property type="entry name" value="Luciferase-like_sf"/>
</dbReference>
<comment type="caution">
    <text evidence="6">The sequence shown here is derived from an EMBL/GenBank/DDBJ whole genome shotgun (WGS) entry which is preliminary data.</text>
</comment>
<gene>
    <name evidence="6" type="ORF">GYA93_10305</name>
</gene>
<sequence>MKFHWFLPTNGGDSRHVVGGGHGQPAEASTRPASVPYLGQIARSAEQLGFEAALTPTGAWCEDSWVTTAMINSLSERLKFLVAFRPGMTAPFVAAQMAGTFQNLSGGRLLLNVVTGGEDTEQAMYGDFTTKDERYARADEFLEIVRRLWTGETVTFDGQYLSVRDAVLHQIPDPLPEIYFGGSSPAGIAVAAKHADVYLTWGEPPAAVAEKIERVRRAAAEHGRELTYGIRLHTIARDTSEAAWAEADRLLAGIDEADIARIQAGLKQSASEGQKRMLALNKGTKDGLEIYPNLWAGVGLVRGGAGTAMVGSYSEIADLVEAYHEVGIDEFVLSGYPHLEEAYWFGEGVLPELTRRGLWQHPAPPAAGRAAVPFGAPAPAPLKVSAS</sequence>
<dbReference type="CDD" id="cd01094">
    <property type="entry name" value="Alkanesulfonate_monoxygenase"/>
    <property type="match status" value="1"/>
</dbReference>
<feature type="domain" description="Luciferase-like" evidence="5">
    <location>
        <begin position="1"/>
        <end position="330"/>
    </location>
</feature>
<keyword evidence="2" id="KW-0288">FMN</keyword>
<dbReference type="PANTHER" id="PTHR42847:SF4">
    <property type="entry name" value="ALKANESULFONATE MONOOXYGENASE-RELATED"/>
    <property type="match status" value="1"/>
</dbReference>
<name>A0A7K3LP07_9ACTN</name>
<dbReference type="PANTHER" id="PTHR42847">
    <property type="entry name" value="ALKANESULFONATE MONOOXYGENASE"/>
    <property type="match status" value="1"/>
</dbReference>
<dbReference type="Proteomes" id="UP000466307">
    <property type="component" value="Unassembled WGS sequence"/>
</dbReference>
<dbReference type="Gene3D" id="3.20.20.30">
    <property type="entry name" value="Luciferase-like domain"/>
    <property type="match status" value="1"/>
</dbReference>
<dbReference type="InterPro" id="IPR050172">
    <property type="entry name" value="SsuD_RutA_monooxygenase"/>
</dbReference>
<accession>A0A7K3LP07</accession>
<dbReference type="AlphaFoldDB" id="A0A7K3LP07"/>
<evidence type="ECO:0000259" key="5">
    <source>
        <dbReference type="Pfam" id="PF00296"/>
    </source>
</evidence>
<dbReference type="GO" id="GO:0008726">
    <property type="term" value="F:alkanesulfonate monooxygenase activity"/>
    <property type="evidence" value="ECO:0007669"/>
    <property type="project" value="TreeGrafter"/>
</dbReference>
<evidence type="ECO:0000256" key="3">
    <source>
        <dbReference type="ARBA" id="ARBA00023002"/>
    </source>
</evidence>
<proteinExistence type="predicted"/>
<dbReference type="SMR" id="A0A7K3LP07"/>
<keyword evidence="7" id="KW-1185">Reference proteome</keyword>
<keyword evidence="4" id="KW-0503">Monooxygenase</keyword>
<dbReference type="GO" id="GO:0046306">
    <property type="term" value="P:alkanesulfonate catabolic process"/>
    <property type="evidence" value="ECO:0007669"/>
    <property type="project" value="TreeGrafter"/>
</dbReference>
<keyword evidence="1" id="KW-0285">Flavoprotein</keyword>
<dbReference type="EMBL" id="JAADZU010000027">
    <property type="protein sequence ID" value="NDK89969.1"/>
    <property type="molecule type" value="Genomic_DNA"/>
</dbReference>
<protein>
    <submittedName>
        <fullName evidence="6">LLM class flavin-dependent oxidoreductase</fullName>
    </submittedName>
</protein>
<evidence type="ECO:0000256" key="4">
    <source>
        <dbReference type="ARBA" id="ARBA00023033"/>
    </source>
</evidence>
<reference evidence="6 7" key="1">
    <citation type="submission" date="2020-01" db="EMBL/GenBank/DDBJ databases">
        <title>Investigation of new actinobacteria for the biodesulphurisation of diesel fuel.</title>
        <authorList>
            <person name="Athi Narayanan S.M."/>
        </authorList>
    </citation>
    <scope>NUCLEOTIDE SEQUENCE [LARGE SCALE GENOMIC DNA]</scope>
    <source>
        <strain evidence="6 7">213E</strain>
    </source>
</reference>
<evidence type="ECO:0000313" key="7">
    <source>
        <dbReference type="Proteomes" id="UP000466307"/>
    </source>
</evidence>
<organism evidence="6 7">
    <name type="scientific">Gordonia desulfuricans</name>
    <dbReference type="NCBI Taxonomy" id="89051"/>
    <lineage>
        <taxon>Bacteria</taxon>
        <taxon>Bacillati</taxon>
        <taxon>Actinomycetota</taxon>
        <taxon>Actinomycetes</taxon>
        <taxon>Mycobacteriales</taxon>
        <taxon>Gordoniaceae</taxon>
        <taxon>Gordonia</taxon>
    </lineage>
</organism>
<evidence type="ECO:0000256" key="2">
    <source>
        <dbReference type="ARBA" id="ARBA00022643"/>
    </source>
</evidence>
<keyword evidence="3" id="KW-0560">Oxidoreductase</keyword>
<dbReference type="InterPro" id="IPR011251">
    <property type="entry name" value="Luciferase-like_dom"/>
</dbReference>
<evidence type="ECO:0000313" key="6">
    <source>
        <dbReference type="EMBL" id="NDK89969.1"/>
    </source>
</evidence>
<dbReference type="SUPFAM" id="SSF51679">
    <property type="entry name" value="Bacterial luciferase-like"/>
    <property type="match status" value="1"/>
</dbReference>
<dbReference type="Pfam" id="PF00296">
    <property type="entry name" value="Bac_luciferase"/>
    <property type="match status" value="1"/>
</dbReference>
<evidence type="ECO:0000256" key="1">
    <source>
        <dbReference type="ARBA" id="ARBA00022630"/>
    </source>
</evidence>
<dbReference type="RefSeq" id="WP_053776271.1">
    <property type="nucleotide sequence ID" value="NZ_JAADZU010000027.1"/>
</dbReference>